<gene>
    <name evidence="5" type="ORF">ACFQ2O_17205</name>
</gene>
<dbReference type="EMBL" id="JBHTLD010000194">
    <property type="protein sequence ID" value="MFD1187953.1"/>
    <property type="molecule type" value="Genomic_DNA"/>
</dbReference>
<sequence>MKVLKMTLGLAAVSAMLVACEKAPTNGTATVATNAETAVGSPEIVYVNSDSLLTNYGYFKDVRDRLQGKAGQKEKDLRSQAESFQKEVQRYQQSAAGMSEQQRASTEQRLAQKQQQLQALQQSSGNELATEESEEMKKIYDRVEEYLKKISEERGYRMVLTYQRGNSAILYGDSTLDITTQVVEGLNEAYEAEKAKTTEKKEEKKK</sequence>
<evidence type="ECO:0000313" key="5">
    <source>
        <dbReference type="EMBL" id="MFD1187953.1"/>
    </source>
</evidence>
<dbReference type="PROSITE" id="PS51257">
    <property type="entry name" value="PROKAR_LIPOPROTEIN"/>
    <property type="match status" value="1"/>
</dbReference>
<dbReference type="PANTHER" id="PTHR35089">
    <property type="entry name" value="CHAPERONE PROTEIN SKP"/>
    <property type="match status" value="1"/>
</dbReference>
<dbReference type="Proteomes" id="UP001597094">
    <property type="component" value="Unassembled WGS sequence"/>
</dbReference>
<dbReference type="SUPFAM" id="SSF111384">
    <property type="entry name" value="OmpH-like"/>
    <property type="match status" value="1"/>
</dbReference>
<dbReference type="Gene3D" id="3.30.910.20">
    <property type="entry name" value="Skp domain"/>
    <property type="match status" value="1"/>
</dbReference>
<dbReference type="PANTHER" id="PTHR35089:SF1">
    <property type="entry name" value="CHAPERONE PROTEIN SKP"/>
    <property type="match status" value="1"/>
</dbReference>
<evidence type="ECO:0000313" key="6">
    <source>
        <dbReference type="Proteomes" id="UP001597094"/>
    </source>
</evidence>
<evidence type="ECO:0000256" key="3">
    <source>
        <dbReference type="SAM" id="MobiDB-lite"/>
    </source>
</evidence>
<feature type="chain" id="PRO_5046518906" evidence="4">
    <location>
        <begin position="20"/>
        <end position="206"/>
    </location>
</feature>
<evidence type="ECO:0000256" key="1">
    <source>
        <dbReference type="ARBA" id="ARBA00009091"/>
    </source>
</evidence>
<feature type="compositionally biased region" description="Polar residues" evidence="3">
    <location>
        <begin position="90"/>
        <end position="107"/>
    </location>
</feature>
<reference evidence="6" key="1">
    <citation type="journal article" date="2019" name="Int. J. Syst. Evol. Microbiol.">
        <title>The Global Catalogue of Microorganisms (GCM) 10K type strain sequencing project: providing services to taxonomists for standard genome sequencing and annotation.</title>
        <authorList>
            <consortium name="The Broad Institute Genomics Platform"/>
            <consortium name="The Broad Institute Genome Sequencing Center for Infectious Disease"/>
            <person name="Wu L."/>
            <person name="Ma J."/>
        </authorList>
    </citation>
    <scope>NUCLEOTIDE SEQUENCE [LARGE SCALE GENOMIC DNA]</scope>
    <source>
        <strain evidence="6">JCM 31319</strain>
    </source>
</reference>
<keyword evidence="2 4" id="KW-0732">Signal</keyword>
<dbReference type="Pfam" id="PF03938">
    <property type="entry name" value="OmpH"/>
    <property type="match status" value="1"/>
</dbReference>
<feature type="signal peptide" evidence="4">
    <location>
        <begin position="1"/>
        <end position="19"/>
    </location>
</feature>
<organism evidence="5 6">
    <name type="scientific">Pontibacter rugosus</name>
    <dbReference type="NCBI Taxonomy" id="1745966"/>
    <lineage>
        <taxon>Bacteria</taxon>
        <taxon>Pseudomonadati</taxon>
        <taxon>Bacteroidota</taxon>
        <taxon>Cytophagia</taxon>
        <taxon>Cytophagales</taxon>
        <taxon>Hymenobacteraceae</taxon>
        <taxon>Pontibacter</taxon>
    </lineage>
</organism>
<comment type="caution">
    <text evidence="5">The sequence shown here is derived from an EMBL/GenBank/DDBJ whole genome shotgun (WGS) entry which is preliminary data.</text>
</comment>
<dbReference type="InterPro" id="IPR005632">
    <property type="entry name" value="Chaperone_Skp"/>
</dbReference>
<protein>
    <submittedName>
        <fullName evidence="5">OmpH family outer membrane protein</fullName>
    </submittedName>
</protein>
<dbReference type="RefSeq" id="WP_377530613.1">
    <property type="nucleotide sequence ID" value="NZ_JBHTLD010000194.1"/>
</dbReference>
<comment type="similarity">
    <text evidence="1">Belongs to the Skp family.</text>
</comment>
<name>A0ABW3STH7_9BACT</name>
<dbReference type="InterPro" id="IPR024930">
    <property type="entry name" value="Skp_dom_sf"/>
</dbReference>
<keyword evidence="6" id="KW-1185">Reference proteome</keyword>
<dbReference type="SMART" id="SM00935">
    <property type="entry name" value="OmpH"/>
    <property type="match status" value="1"/>
</dbReference>
<proteinExistence type="inferred from homology"/>
<feature type="region of interest" description="Disordered" evidence="3">
    <location>
        <begin position="90"/>
        <end position="135"/>
    </location>
</feature>
<feature type="compositionally biased region" description="Low complexity" evidence="3">
    <location>
        <begin position="108"/>
        <end position="122"/>
    </location>
</feature>
<accession>A0ABW3STH7</accession>
<evidence type="ECO:0000256" key="2">
    <source>
        <dbReference type="ARBA" id="ARBA00022729"/>
    </source>
</evidence>
<evidence type="ECO:0000256" key="4">
    <source>
        <dbReference type="SAM" id="SignalP"/>
    </source>
</evidence>